<evidence type="ECO:0000313" key="2">
    <source>
        <dbReference type="EMBL" id="EFJ38641.1"/>
    </source>
</evidence>
<dbReference type="OrthoDB" id="1937859at2759"/>
<keyword evidence="3" id="KW-1185">Reference proteome</keyword>
<reference evidence="2 3" key="1">
    <citation type="journal article" date="2011" name="Science">
        <title>The Selaginella genome identifies genetic changes associated with the evolution of vascular plants.</title>
        <authorList>
            <person name="Banks J.A."/>
            <person name="Nishiyama T."/>
            <person name="Hasebe M."/>
            <person name="Bowman J.L."/>
            <person name="Gribskov M."/>
            <person name="dePamphilis C."/>
            <person name="Albert V.A."/>
            <person name="Aono N."/>
            <person name="Aoyama T."/>
            <person name="Ambrose B.A."/>
            <person name="Ashton N.W."/>
            <person name="Axtell M.J."/>
            <person name="Barker E."/>
            <person name="Barker M.S."/>
            <person name="Bennetzen J.L."/>
            <person name="Bonawitz N.D."/>
            <person name="Chapple C."/>
            <person name="Cheng C."/>
            <person name="Correa L.G."/>
            <person name="Dacre M."/>
            <person name="DeBarry J."/>
            <person name="Dreyer I."/>
            <person name="Elias M."/>
            <person name="Engstrom E.M."/>
            <person name="Estelle M."/>
            <person name="Feng L."/>
            <person name="Finet C."/>
            <person name="Floyd S.K."/>
            <person name="Frommer W.B."/>
            <person name="Fujita T."/>
            <person name="Gramzow L."/>
            <person name="Gutensohn M."/>
            <person name="Harholt J."/>
            <person name="Hattori M."/>
            <person name="Heyl A."/>
            <person name="Hirai T."/>
            <person name="Hiwatashi Y."/>
            <person name="Ishikawa M."/>
            <person name="Iwata M."/>
            <person name="Karol K.G."/>
            <person name="Koehler B."/>
            <person name="Kolukisaoglu U."/>
            <person name="Kubo M."/>
            <person name="Kurata T."/>
            <person name="Lalonde S."/>
            <person name="Li K."/>
            <person name="Li Y."/>
            <person name="Litt A."/>
            <person name="Lyons E."/>
            <person name="Manning G."/>
            <person name="Maruyama T."/>
            <person name="Michael T.P."/>
            <person name="Mikami K."/>
            <person name="Miyazaki S."/>
            <person name="Morinaga S."/>
            <person name="Murata T."/>
            <person name="Mueller-Roeber B."/>
            <person name="Nelson D.R."/>
            <person name="Obara M."/>
            <person name="Oguri Y."/>
            <person name="Olmstead R.G."/>
            <person name="Onodera N."/>
            <person name="Petersen B.L."/>
            <person name="Pils B."/>
            <person name="Prigge M."/>
            <person name="Rensing S.A."/>
            <person name="Riano-Pachon D.M."/>
            <person name="Roberts A.W."/>
            <person name="Sato Y."/>
            <person name="Scheller H.V."/>
            <person name="Schulz B."/>
            <person name="Schulz C."/>
            <person name="Shakirov E.V."/>
            <person name="Shibagaki N."/>
            <person name="Shinohara N."/>
            <person name="Shippen D.E."/>
            <person name="Soerensen I."/>
            <person name="Sotooka R."/>
            <person name="Sugimoto N."/>
            <person name="Sugita M."/>
            <person name="Sumikawa N."/>
            <person name="Tanurdzic M."/>
            <person name="Theissen G."/>
            <person name="Ulvskov P."/>
            <person name="Wakazuki S."/>
            <person name="Weng J.K."/>
            <person name="Willats W.W."/>
            <person name="Wipf D."/>
            <person name="Wolf P.G."/>
            <person name="Yang L."/>
            <person name="Zimmer A.D."/>
            <person name="Zhu Q."/>
            <person name="Mitros T."/>
            <person name="Hellsten U."/>
            <person name="Loque D."/>
            <person name="Otillar R."/>
            <person name="Salamov A."/>
            <person name="Schmutz J."/>
            <person name="Shapiro H."/>
            <person name="Lindquist E."/>
            <person name="Lucas S."/>
            <person name="Rokhsar D."/>
            <person name="Grigoriev I.V."/>
        </authorList>
    </citation>
    <scope>NUCLEOTIDE SEQUENCE [LARGE SCALE GENOMIC DNA]</scope>
</reference>
<accession>D8QMT8</accession>
<evidence type="ECO:0000313" key="3">
    <source>
        <dbReference type="Proteomes" id="UP000001514"/>
    </source>
</evidence>
<feature type="compositionally biased region" description="Basic and acidic residues" evidence="1">
    <location>
        <begin position="146"/>
        <end position="176"/>
    </location>
</feature>
<dbReference type="KEGG" id="smo:SELMODRAFT_402714"/>
<dbReference type="Gramene" id="EFJ38641">
    <property type="protein sequence ID" value="EFJ38641"/>
    <property type="gene ID" value="SELMODRAFT_402714"/>
</dbReference>
<dbReference type="HOGENOM" id="CLU_1091533_0_0_1"/>
<dbReference type="EMBL" id="GL377565">
    <property type="protein sequence ID" value="EFJ38641.1"/>
    <property type="molecule type" value="Genomic_DNA"/>
</dbReference>
<organism evidence="3">
    <name type="scientific">Selaginella moellendorffii</name>
    <name type="common">Spikemoss</name>
    <dbReference type="NCBI Taxonomy" id="88036"/>
    <lineage>
        <taxon>Eukaryota</taxon>
        <taxon>Viridiplantae</taxon>
        <taxon>Streptophyta</taxon>
        <taxon>Embryophyta</taxon>
        <taxon>Tracheophyta</taxon>
        <taxon>Lycopodiopsida</taxon>
        <taxon>Selaginellales</taxon>
        <taxon>Selaginellaceae</taxon>
        <taxon>Selaginella</taxon>
    </lineage>
</organism>
<feature type="compositionally biased region" description="Low complexity" evidence="1">
    <location>
        <begin position="55"/>
        <end position="67"/>
    </location>
</feature>
<dbReference type="FunCoup" id="D8QMT8">
    <property type="interactions" value="491"/>
</dbReference>
<gene>
    <name evidence="2" type="ORF">SELMODRAFT_402714</name>
</gene>
<feature type="region of interest" description="Disordered" evidence="1">
    <location>
        <begin position="23"/>
        <end position="67"/>
    </location>
</feature>
<protein>
    <submittedName>
        <fullName evidence="2">Uncharacterized protein</fullName>
    </submittedName>
</protein>
<dbReference type="PANTHER" id="PTHR31903:SF6">
    <property type="entry name" value="F12F1.11-RELATED"/>
    <property type="match status" value="1"/>
</dbReference>
<dbReference type="InParanoid" id="D8QMT8"/>
<dbReference type="AlphaFoldDB" id="D8QMT8"/>
<name>D8QMT8_SELML</name>
<sequence length="235" mass="26413">MADSLPREDGDLLRYLATHDECDFASSSSGKPAKKHHQQQGKKRHLHRAVDHNASSSSPSPGKRSSSCGYFERYAKYWSRWSASPNQRVIDDALELNDSLQAQAQAQGSRKCVWPAMGAKKDKQQKRAAAKDDAKKEANASDAITDVEKASPEEKIDQDKDKKPSRKQAEKKEEAVSKPPKSKQVAPLEFKEDEEDAGVIETRKPQSFGTKASEALGFVCEKLLRMWYPRLRRRS</sequence>
<feature type="compositionally biased region" description="Basic and acidic residues" evidence="1">
    <location>
        <begin position="129"/>
        <end position="139"/>
    </location>
</feature>
<feature type="compositionally biased region" description="Basic residues" evidence="1">
    <location>
        <begin position="32"/>
        <end position="47"/>
    </location>
</feature>
<proteinExistence type="predicted"/>
<dbReference type="PANTHER" id="PTHR31903">
    <property type="entry name" value="F12F1.11-RELATED"/>
    <property type="match status" value="1"/>
</dbReference>
<evidence type="ECO:0000256" key="1">
    <source>
        <dbReference type="SAM" id="MobiDB-lite"/>
    </source>
</evidence>
<feature type="region of interest" description="Disordered" evidence="1">
    <location>
        <begin position="103"/>
        <end position="205"/>
    </location>
</feature>
<dbReference type="Proteomes" id="UP000001514">
    <property type="component" value="Unassembled WGS sequence"/>
</dbReference>